<feature type="compositionally biased region" description="Basic and acidic residues" evidence="1">
    <location>
        <begin position="1"/>
        <end position="16"/>
    </location>
</feature>
<feature type="non-terminal residue" evidence="2">
    <location>
        <position position="1"/>
    </location>
</feature>
<feature type="region of interest" description="Disordered" evidence="1">
    <location>
        <begin position="198"/>
        <end position="296"/>
    </location>
</feature>
<feature type="region of interest" description="Disordered" evidence="1">
    <location>
        <begin position="1"/>
        <end position="35"/>
    </location>
</feature>
<name>A0A813GDN5_POLGL</name>
<keyword evidence="3" id="KW-1185">Reference proteome</keyword>
<evidence type="ECO:0000256" key="1">
    <source>
        <dbReference type="SAM" id="MobiDB-lite"/>
    </source>
</evidence>
<protein>
    <submittedName>
        <fullName evidence="2">Uncharacterized protein</fullName>
    </submittedName>
</protein>
<evidence type="ECO:0000313" key="2">
    <source>
        <dbReference type="EMBL" id="CAE8623064.1"/>
    </source>
</evidence>
<accession>A0A813GDN5</accession>
<reference evidence="2" key="1">
    <citation type="submission" date="2021-02" db="EMBL/GenBank/DDBJ databases">
        <authorList>
            <person name="Dougan E. K."/>
            <person name="Rhodes N."/>
            <person name="Thang M."/>
            <person name="Chan C."/>
        </authorList>
    </citation>
    <scope>NUCLEOTIDE SEQUENCE</scope>
</reference>
<dbReference type="AlphaFoldDB" id="A0A813GDN5"/>
<gene>
    <name evidence="2" type="ORF">PGLA1383_LOCUS40382</name>
</gene>
<organism evidence="2 3">
    <name type="scientific">Polarella glacialis</name>
    <name type="common">Dinoflagellate</name>
    <dbReference type="NCBI Taxonomy" id="89957"/>
    <lineage>
        <taxon>Eukaryota</taxon>
        <taxon>Sar</taxon>
        <taxon>Alveolata</taxon>
        <taxon>Dinophyceae</taxon>
        <taxon>Suessiales</taxon>
        <taxon>Suessiaceae</taxon>
        <taxon>Polarella</taxon>
    </lineage>
</organism>
<dbReference type="Proteomes" id="UP000654075">
    <property type="component" value="Unassembled WGS sequence"/>
</dbReference>
<comment type="caution">
    <text evidence="2">The sequence shown here is derived from an EMBL/GenBank/DDBJ whole genome shotgun (WGS) entry which is preliminary data.</text>
</comment>
<feature type="compositionally biased region" description="Low complexity" evidence="1">
    <location>
        <begin position="215"/>
        <end position="234"/>
    </location>
</feature>
<proteinExistence type="predicted"/>
<dbReference type="EMBL" id="CAJNNV010028104">
    <property type="protein sequence ID" value="CAE8623064.1"/>
    <property type="molecule type" value="Genomic_DNA"/>
</dbReference>
<dbReference type="OrthoDB" id="447907at2759"/>
<evidence type="ECO:0000313" key="3">
    <source>
        <dbReference type="Proteomes" id="UP000654075"/>
    </source>
</evidence>
<feature type="compositionally biased region" description="Basic residues" evidence="1">
    <location>
        <begin position="17"/>
        <end position="33"/>
    </location>
</feature>
<sequence length="296" mass="30857">ENKGEKGAQKGSEKGGKGKGKGKGKGGKERRSRQPAWWAEVDGDCPISLVPIPELLRPPFPLSAVGSAVPHYFDARFLANFLLSSCDFINPVNRAALRRDDCVVLDCHLKEHHWDDPLQSVADAFDLFQMHGSGGSVGVRREATAVLQHLFTFRSARETDARGRAINFNDGGLTVIDDDDILVPPVAAALSSAFQASREPDLGPADQDALFPALPGGATSSAPSVPSAYAAAAGRGRGAGRGPPAAMDFPSLGGPSVGSEPRGAPQSGKGRGRGSGGPVKQKLLQAAKPKGWAKPA</sequence>